<evidence type="ECO:0000313" key="13">
    <source>
        <dbReference type="Proteomes" id="UP001153954"/>
    </source>
</evidence>
<evidence type="ECO:0000256" key="8">
    <source>
        <dbReference type="ARBA" id="ARBA00023139"/>
    </source>
</evidence>
<dbReference type="PROSITE" id="PS50108">
    <property type="entry name" value="CRIB"/>
    <property type="match status" value="1"/>
</dbReference>
<dbReference type="GO" id="GO:0005856">
    <property type="term" value="C:cytoskeleton"/>
    <property type="evidence" value="ECO:0007669"/>
    <property type="project" value="UniProtKB-SubCell"/>
</dbReference>
<gene>
    <name evidence="12" type="ORF">EEDITHA_LOCUS10904</name>
</gene>
<keyword evidence="8" id="KW-0564">Palmitate</keyword>
<dbReference type="GO" id="GO:0008360">
    <property type="term" value="P:regulation of cell shape"/>
    <property type="evidence" value="ECO:0007669"/>
    <property type="project" value="UniProtKB-KW"/>
</dbReference>
<feature type="domain" description="CRIB" evidence="11">
    <location>
        <begin position="35"/>
        <end position="48"/>
    </location>
</feature>
<comment type="subcellular location">
    <subcellularLocation>
        <location evidence="1">Cell membrane</location>
        <topology evidence="1">Lipid-anchor</topology>
    </subcellularLocation>
    <subcellularLocation>
        <location evidence="2">Cytoplasm</location>
        <location evidence="2">Cytoskeleton</location>
    </subcellularLocation>
</comment>
<protein>
    <recommendedName>
        <fullName evidence="11">CRIB domain-containing protein</fullName>
    </recommendedName>
</protein>
<comment type="similarity">
    <text evidence="3">Belongs to the CDC42SE/SPEC family.</text>
</comment>
<keyword evidence="9" id="KW-0206">Cytoskeleton</keyword>
<evidence type="ECO:0000256" key="2">
    <source>
        <dbReference type="ARBA" id="ARBA00004245"/>
    </source>
</evidence>
<evidence type="ECO:0000256" key="6">
    <source>
        <dbReference type="ARBA" id="ARBA00022960"/>
    </source>
</evidence>
<dbReference type="AlphaFoldDB" id="A0AAU9U9B8"/>
<evidence type="ECO:0000256" key="1">
    <source>
        <dbReference type="ARBA" id="ARBA00004193"/>
    </source>
</evidence>
<evidence type="ECO:0000256" key="10">
    <source>
        <dbReference type="ARBA" id="ARBA00023288"/>
    </source>
</evidence>
<dbReference type="Gene3D" id="3.90.810.10">
    <property type="entry name" value="CRIB domain"/>
    <property type="match status" value="1"/>
</dbReference>
<dbReference type="CDD" id="cd00132">
    <property type="entry name" value="CRIB"/>
    <property type="match status" value="1"/>
</dbReference>
<keyword evidence="13" id="KW-1185">Reference proteome</keyword>
<keyword evidence="5" id="KW-0963">Cytoplasm</keyword>
<proteinExistence type="inferred from homology"/>
<organism evidence="12 13">
    <name type="scientific">Euphydryas editha</name>
    <name type="common">Edith's checkerspot</name>
    <dbReference type="NCBI Taxonomy" id="104508"/>
    <lineage>
        <taxon>Eukaryota</taxon>
        <taxon>Metazoa</taxon>
        <taxon>Ecdysozoa</taxon>
        <taxon>Arthropoda</taxon>
        <taxon>Hexapoda</taxon>
        <taxon>Insecta</taxon>
        <taxon>Pterygota</taxon>
        <taxon>Neoptera</taxon>
        <taxon>Endopterygota</taxon>
        <taxon>Lepidoptera</taxon>
        <taxon>Glossata</taxon>
        <taxon>Ditrysia</taxon>
        <taxon>Papilionoidea</taxon>
        <taxon>Nymphalidae</taxon>
        <taxon>Nymphalinae</taxon>
        <taxon>Euphydryas</taxon>
    </lineage>
</organism>
<dbReference type="GO" id="GO:0035023">
    <property type="term" value="P:regulation of Rho protein signal transduction"/>
    <property type="evidence" value="ECO:0007669"/>
    <property type="project" value="InterPro"/>
</dbReference>
<comment type="caution">
    <text evidence="12">The sequence shown here is derived from an EMBL/GenBank/DDBJ whole genome shotgun (WGS) entry which is preliminary data.</text>
</comment>
<evidence type="ECO:0000259" key="11">
    <source>
        <dbReference type="PROSITE" id="PS50108"/>
    </source>
</evidence>
<accession>A0AAU9U9B8</accession>
<keyword evidence="7" id="KW-0472">Membrane</keyword>
<dbReference type="InterPro" id="IPR036936">
    <property type="entry name" value="CRIB_dom_sf"/>
</dbReference>
<dbReference type="EMBL" id="CAKOGL010000015">
    <property type="protein sequence ID" value="CAH2095457.1"/>
    <property type="molecule type" value="Genomic_DNA"/>
</dbReference>
<keyword evidence="6" id="KW-0133">Cell shape</keyword>
<keyword evidence="10" id="KW-0449">Lipoprotein</keyword>
<dbReference type="PANTHER" id="PTHR13502:SF6">
    <property type="entry name" value="CDC42 SMALL EFFECTOR PROTEIN HOMOLOG"/>
    <property type="match status" value="1"/>
</dbReference>
<dbReference type="Proteomes" id="UP001153954">
    <property type="component" value="Unassembled WGS sequence"/>
</dbReference>
<reference evidence="12" key="1">
    <citation type="submission" date="2022-03" db="EMBL/GenBank/DDBJ databases">
        <authorList>
            <person name="Tunstrom K."/>
        </authorList>
    </citation>
    <scope>NUCLEOTIDE SEQUENCE</scope>
</reference>
<name>A0AAU9U9B8_EUPED</name>
<dbReference type="PANTHER" id="PTHR13502">
    <property type="entry name" value="CDC42 SMALL EFFECTOR PROTEIN HOMOLOG"/>
    <property type="match status" value="1"/>
</dbReference>
<dbReference type="InterPro" id="IPR039056">
    <property type="entry name" value="SPEC"/>
</dbReference>
<evidence type="ECO:0000256" key="3">
    <source>
        <dbReference type="ARBA" id="ARBA00005720"/>
    </source>
</evidence>
<evidence type="ECO:0000256" key="4">
    <source>
        <dbReference type="ARBA" id="ARBA00022475"/>
    </source>
</evidence>
<keyword evidence="4" id="KW-1003">Cell membrane</keyword>
<evidence type="ECO:0000256" key="9">
    <source>
        <dbReference type="ARBA" id="ARBA00023212"/>
    </source>
</evidence>
<dbReference type="InterPro" id="IPR000095">
    <property type="entry name" value="CRIB_dom"/>
</dbReference>
<evidence type="ECO:0000313" key="12">
    <source>
        <dbReference type="EMBL" id="CAH2095457.1"/>
    </source>
</evidence>
<evidence type="ECO:0000256" key="7">
    <source>
        <dbReference type="ARBA" id="ARBA00023136"/>
    </source>
</evidence>
<sequence>MATTGSEMWLQWFACCYQPAAQAQRTRRRIDRSMIGAPTNFQHTGHIVCWIYTCVPNSESEQPVGRLLPYMGKNCRSVDATTNEFIQITCNATDVCSLE</sequence>
<dbReference type="GO" id="GO:0005886">
    <property type="term" value="C:plasma membrane"/>
    <property type="evidence" value="ECO:0007669"/>
    <property type="project" value="UniProtKB-SubCell"/>
</dbReference>
<dbReference type="GO" id="GO:0031267">
    <property type="term" value="F:small GTPase binding"/>
    <property type="evidence" value="ECO:0007669"/>
    <property type="project" value="InterPro"/>
</dbReference>
<evidence type="ECO:0000256" key="5">
    <source>
        <dbReference type="ARBA" id="ARBA00022490"/>
    </source>
</evidence>